<reference evidence="4 5" key="1">
    <citation type="journal article" date="2014" name="J. Microbiol.">
        <title>Diaminobutyricibacter tongyongensis gen. nov., sp. nov. and Homoserinibacter gongjuensis gen. nov., sp. nov. belong to the family Microbacteriaceae.</title>
        <authorList>
            <person name="Kim S.J."/>
            <person name="Ahn J.H."/>
            <person name="Weon H.Y."/>
            <person name="Hamada M."/>
            <person name="Suzuki K."/>
            <person name="Kwon S.W."/>
        </authorList>
    </citation>
    <scope>NUCLEOTIDE SEQUENCE [LARGE SCALE GENOMIC DNA]</scope>
    <source>
        <strain evidence="4 5">NBRC 108724</strain>
    </source>
</reference>
<evidence type="ECO:0000256" key="2">
    <source>
        <dbReference type="ARBA" id="ARBA00023027"/>
    </source>
</evidence>
<comment type="caution">
    <text evidence="4">The sequence shown here is derived from an EMBL/GenBank/DDBJ whole genome shotgun (WGS) entry which is preliminary data.</text>
</comment>
<dbReference type="SUPFAM" id="SSF51735">
    <property type="entry name" value="NAD(P)-binding Rossmann-fold domains"/>
    <property type="match status" value="1"/>
</dbReference>
<feature type="domain" description="D-isomer specific 2-hydroxyacid dehydrogenase NAD-binding" evidence="3">
    <location>
        <begin position="7"/>
        <end position="72"/>
    </location>
</feature>
<dbReference type="Proteomes" id="UP000474967">
    <property type="component" value="Unassembled WGS sequence"/>
</dbReference>
<evidence type="ECO:0000313" key="5">
    <source>
        <dbReference type="Proteomes" id="UP000474967"/>
    </source>
</evidence>
<name>A0A6L9XU78_9MICO</name>
<dbReference type="Pfam" id="PF02826">
    <property type="entry name" value="2-Hacid_dh_C"/>
    <property type="match status" value="1"/>
</dbReference>
<dbReference type="EMBL" id="JAAGWY010000001">
    <property type="protein sequence ID" value="NEN04961.1"/>
    <property type="molecule type" value="Genomic_DNA"/>
</dbReference>
<dbReference type="GO" id="GO:0051287">
    <property type="term" value="F:NAD binding"/>
    <property type="evidence" value="ECO:0007669"/>
    <property type="project" value="InterPro"/>
</dbReference>
<sequence length="103" mass="10855">MILPTPTIPNLTPGAVFINVGRGATVDETALRQALDDGRLRAASIDVTKTEPLSSDSPLWDAPNLIITPHVAGNRPIGAQRLVASNIEALRLGQALINQVNPS</sequence>
<keyword evidence="2" id="KW-0520">NAD</keyword>
<accession>A0A6L9XU78</accession>
<evidence type="ECO:0000259" key="3">
    <source>
        <dbReference type="Pfam" id="PF02826"/>
    </source>
</evidence>
<dbReference type="AlphaFoldDB" id="A0A6L9XU78"/>
<dbReference type="PANTHER" id="PTHR43333:SF1">
    <property type="entry name" value="D-ISOMER SPECIFIC 2-HYDROXYACID DEHYDROGENASE NAD-BINDING DOMAIN-CONTAINING PROTEIN"/>
    <property type="match status" value="1"/>
</dbReference>
<dbReference type="PANTHER" id="PTHR43333">
    <property type="entry name" value="2-HACID_DH_C DOMAIN-CONTAINING PROTEIN"/>
    <property type="match status" value="1"/>
</dbReference>
<evidence type="ECO:0000256" key="1">
    <source>
        <dbReference type="ARBA" id="ARBA00023002"/>
    </source>
</evidence>
<dbReference type="InterPro" id="IPR006140">
    <property type="entry name" value="D-isomer_DH_NAD-bd"/>
</dbReference>
<keyword evidence="5" id="KW-1185">Reference proteome</keyword>
<gene>
    <name evidence="4" type="ORF">G3T36_03665</name>
</gene>
<dbReference type="GO" id="GO:0016491">
    <property type="term" value="F:oxidoreductase activity"/>
    <property type="evidence" value="ECO:0007669"/>
    <property type="project" value="UniProtKB-KW"/>
</dbReference>
<evidence type="ECO:0000313" key="4">
    <source>
        <dbReference type="EMBL" id="NEN04961.1"/>
    </source>
</evidence>
<protein>
    <recommendedName>
        <fullName evidence="3">D-isomer specific 2-hydroxyacid dehydrogenase NAD-binding domain-containing protein</fullName>
    </recommendedName>
</protein>
<dbReference type="InterPro" id="IPR036291">
    <property type="entry name" value="NAD(P)-bd_dom_sf"/>
</dbReference>
<dbReference type="Gene3D" id="3.40.50.720">
    <property type="entry name" value="NAD(P)-binding Rossmann-like Domain"/>
    <property type="match status" value="2"/>
</dbReference>
<proteinExistence type="predicted"/>
<organism evidence="4 5">
    <name type="scientific">Leifsonia tongyongensis</name>
    <dbReference type="NCBI Taxonomy" id="1268043"/>
    <lineage>
        <taxon>Bacteria</taxon>
        <taxon>Bacillati</taxon>
        <taxon>Actinomycetota</taxon>
        <taxon>Actinomycetes</taxon>
        <taxon>Micrococcales</taxon>
        <taxon>Microbacteriaceae</taxon>
        <taxon>Leifsonia</taxon>
    </lineage>
</organism>
<keyword evidence="1" id="KW-0560">Oxidoreductase</keyword>